<protein>
    <submittedName>
        <fullName evidence="2">Uncharacterized protein</fullName>
    </submittedName>
</protein>
<dbReference type="Proteomes" id="UP000199287">
    <property type="component" value="Unassembled WGS sequence"/>
</dbReference>
<proteinExistence type="predicted"/>
<evidence type="ECO:0000256" key="1">
    <source>
        <dbReference type="SAM" id="Phobius"/>
    </source>
</evidence>
<keyword evidence="1" id="KW-0812">Transmembrane</keyword>
<keyword evidence="1" id="KW-1133">Transmembrane helix</keyword>
<keyword evidence="1" id="KW-0472">Membrane</keyword>
<dbReference type="RefSeq" id="WP_093373878.1">
    <property type="nucleotide sequence ID" value="NZ_FOQA01000016.1"/>
</dbReference>
<feature type="transmembrane region" description="Helical" evidence="1">
    <location>
        <begin position="84"/>
        <end position="104"/>
    </location>
</feature>
<dbReference type="EMBL" id="FOQA01000016">
    <property type="protein sequence ID" value="SFI39175.1"/>
    <property type="molecule type" value="Genomic_DNA"/>
</dbReference>
<keyword evidence="3" id="KW-1185">Reference proteome</keyword>
<reference evidence="3" key="1">
    <citation type="submission" date="2016-10" db="EMBL/GenBank/DDBJ databases">
        <authorList>
            <person name="Varghese N."/>
            <person name="Submissions S."/>
        </authorList>
    </citation>
    <scope>NUCLEOTIDE SEQUENCE [LARGE SCALE GENOMIC DNA]</scope>
    <source>
        <strain evidence="3">Z-7934</strain>
    </source>
</reference>
<feature type="transmembrane region" description="Helical" evidence="1">
    <location>
        <begin position="42"/>
        <end position="63"/>
    </location>
</feature>
<accession>A0A1I3HTX0</accession>
<organism evidence="2 3">
    <name type="scientific">Tindallia magadiensis</name>
    <dbReference type="NCBI Taxonomy" id="69895"/>
    <lineage>
        <taxon>Bacteria</taxon>
        <taxon>Bacillati</taxon>
        <taxon>Bacillota</taxon>
        <taxon>Clostridia</taxon>
        <taxon>Peptostreptococcales</taxon>
        <taxon>Tindalliaceae</taxon>
        <taxon>Tindallia</taxon>
    </lineage>
</organism>
<gene>
    <name evidence="2" type="ORF">SAMN05192551_11617</name>
</gene>
<name>A0A1I3HTX0_9FIRM</name>
<feature type="transmembrane region" description="Helical" evidence="1">
    <location>
        <begin position="116"/>
        <end position="139"/>
    </location>
</feature>
<feature type="transmembrane region" description="Helical" evidence="1">
    <location>
        <begin position="183"/>
        <end position="202"/>
    </location>
</feature>
<sequence>MENTTKKESQKPTKRIWFSGMTIVLAIIQIVIPLVFGTTFALLSFLYFVITGLIVTVLINWSISWLKSKGRNTEAERYYKDAPITFQIWKFAIGIFVSMVIVFYNMVSPIDGIQNQILGIIISWYFVPLIMVFISSATVEVGMNEEGKIKDKFGKLPKFAIRLVLTFFDEDQFGKFKWGFKPVVSTIAFFLMMIMVALFYVGKVLG</sequence>
<evidence type="ECO:0000313" key="2">
    <source>
        <dbReference type="EMBL" id="SFI39175.1"/>
    </source>
</evidence>
<evidence type="ECO:0000313" key="3">
    <source>
        <dbReference type="Proteomes" id="UP000199287"/>
    </source>
</evidence>
<feature type="transmembrane region" description="Helical" evidence="1">
    <location>
        <begin position="16"/>
        <end position="36"/>
    </location>
</feature>
<dbReference type="AlphaFoldDB" id="A0A1I3HTX0"/>